<accession>A0AAN9I4V4</accession>
<evidence type="ECO:0000313" key="2">
    <source>
        <dbReference type="EMBL" id="KAK7260411.1"/>
    </source>
</evidence>
<gene>
    <name evidence="2" type="ORF">RIF29_26430</name>
</gene>
<keyword evidence="3" id="KW-1185">Reference proteome</keyword>
<sequence>MFITSSKNVASVQEQDEDSDKEDRSDNKEAPAAEVEEVLLIKYTCYEWVSQVMEPKLSDGEPSLFCCVVLFLSLLVQH</sequence>
<protein>
    <submittedName>
        <fullName evidence="2">Uncharacterized protein</fullName>
    </submittedName>
</protein>
<dbReference type="EMBL" id="JAYWIO010000005">
    <property type="protein sequence ID" value="KAK7260411.1"/>
    <property type="molecule type" value="Genomic_DNA"/>
</dbReference>
<feature type="compositionally biased region" description="Polar residues" evidence="1">
    <location>
        <begin position="1"/>
        <end position="13"/>
    </location>
</feature>
<feature type="region of interest" description="Disordered" evidence="1">
    <location>
        <begin position="1"/>
        <end position="32"/>
    </location>
</feature>
<dbReference type="AlphaFoldDB" id="A0AAN9I4V4"/>
<name>A0AAN9I4V4_CROPI</name>
<comment type="caution">
    <text evidence="2">The sequence shown here is derived from an EMBL/GenBank/DDBJ whole genome shotgun (WGS) entry which is preliminary data.</text>
</comment>
<reference evidence="2 3" key="1">
    <citation type="submission" date="2024-01" db="EMBL/GenBank/DDBJ databases">
        <title>The genomes of 5 underutilized Papilionoideae crops provide insights into root nodulation and disease resistanc.</title>
        <authorList>
            <person name="Yuan L."/>
        </authorList>
    </citation>
    <scope>NUCLEOTIDE SEQUENCE [LARGE SCALE GENOMIC DNA]</scope>
    <source>
        <strain evidence="2">ZHUSHIDOU_FW_LH</strain>
        <tissue evidence="2">Leaf</tissue>
    </source>
</reference>
<organism evidence="2 3">
    <name type="scientific">Crotalaria pallida</name>
    <name type="common">Smooth rattlebox</name>
    <name type="synonym">Crotalaria striata</name>
    <dbReference type="NCBI Taxonomy" id="3830"/>
    <lineage>
        <taxon>Eukaryota</taxon>
        <taxon>Viridiplantae</taxon>
        <taxon>Streptophyta</taxon>
        <taxon>Embryophyta</taxon>
        <taxon>Tracheophyta</taxon>
        <taxon>Spermatophyta</taxon>
        <taxon>Magnoliopsida</taxon>
        <taxon>eudicotyledons</taxon>
        <taxon>Gunneridae</taxon>
        <taxon>Pentapetalae</taxon>
        <taxon>rosids</taxon>
        <taxon>fabids</taxon>
        <taxon>Fabales</taxon>
        <taxon>Fabaceae</taxon>
        <taxon>Papilionoideae</taxon>
        <taxon>50 kb inversion clade</taxon>
        <taxon>genistoids sensu lato</taxon>
        <taxon>core genistoids</taxon>
        <taxon>Crotalarieae</taxon>
        <taxon>Crotalaria</taxon>
    </lineage>
</organism>
<evidence type="ECO:0000313" key="3">
    <source>
        <dbReference type="Proteomes" id="UP001372338"/>
    </source>
</evidence>
<proteinExistence type="predicted"/>
<evidence type="ECO:0000256" key="1">
    <source>
        <dbReference type="SAM" id="MobiDB-lite"/>
    </source>
</evidence>
<feature type="compositionally biased region" description="Basic and acidic residues" evidence="1">
    <location>
        <begin position="21"/>
        <end position="31"/>
    </location>
</feature>
<dbReference type="Proteomes" id="UP001372338">
    <property type="component" value="Unassembled WGS sequence"/>
</dbReference>